<evidence type="ECO:0000256" key="1">
    <source>
        <dbReference type="ARBA" id="ARBA00022801"/>
    </source>
</evidence>
<feature type="domain" description="Isochorismatase-like" evidence="2">
    <location>
        <begin position="6"/>
        <end position="163"/>
    </location>
</feature>
<dbReference type="Gene3D" id="3.40.50.850">
    <property type="entry name" value="Isochorismatase-like"/>
    <property type="match status" value="1"/>
</dbReference>
<sequence>MDSSGTAVLVIDMQKAYFEAEALRSRQDEVVAACNRLVAAAAANDVPVLLVCTEHERDKSTWTLSMLDDDQGFIFSGSEQAEFVDGLRYEGLPRMVKTRDSAFMGTDLLLRLRNFGAGRLVLAGVATHNCVAQTAADAFANNFRVVYAADAMASTNEEYADAMRTILSDEYRQPVLGEAEVEKLLAASGEAQ</sequence>
<dbReference type="PANTHER" id="PTHR43540">
    <property type="entry name" value="PEROXYUREIDOACRYLATE/UREIDOACRYLATE AMIDOHYDROLASE-RELATED"/>
    <property type="match status" value="1"/>
</dbReference>
<dbReference type="InterPro" id="IPR036380">
    <property type="entry name" value="Isochorismatase-like_sf"/>
</dbReference>
<evidence type="ECO:0000259" key="2">
    <source>
        <dbReference type="Pfam" id="PF00857"/>
    </source>
</evidence>
<reference evidence="3 4" key="1">
    <citation type="journal article" date="2023" name="Int. J. Syst. Evol. Microbiol.">
        <title>Arthrobacter mangrovi sp. nov., an actinobacterium isolated from the rhizosphere of a mangrove.</title>
        <authorList>
            <person name="Hamada M."/>
            <person name="Saitou S."/>
            <person name="Enomoto N."/>
            <person name="Nanri K."/>
            <person name="Hidaka K."/>
            <person name="Miura T."/>
            <person name="Tamura T."/>
        </authorList>
    </citation>
    <scope>NUCLEOTIDE SEQUENCE [LARGE SCALE GENOMIC DNA]</scope>
    <source>
        <strain evidence="3 4">NBRC 112813</strain>
    </source>
</reference>
<dbReference type="InterPro" id="IPR050272">
    <property type="entry name" value="Isochorismatase-like_hydrls"/>
</dbReference>
<evidence type="ECO:0000313" key="4">
    <source>
        <dbReference type="Proteomes" id="UP001209654"/>
    </source>
</evidence>
<evidence type="ECO:0000313" key="3">
    <source>
        <dbReference type="EMBL" id="GLB66703.1"/>
    </source>
</evidence>
<dbReference type="InterPro" id="IPR000868">
    <property type="entry name" value="Isochorismatase-like_dom"/>
</dbReference>
<dbReference type="RefSeq" id="WP_264794846.1">
    <property type="nucleotide sequence ID" value="NZ_BRVS01000004.1"/>
</dbReference>
<accession>A0ABQ5MRV8</accession>
<dbReference type="PANTHER" id="PTHR43540:SF6">
    <property type="entry name" value="ISOCHORISMATASE-LIKE DOMAIN-CONTAINING PROTEIN"/>
    <property type="match status" value="1"/>
</dbReference>
<organism evidence="3 4">
    <name type="scientific">Arthrobacter mangrovi</name>
    <dbReference type="NCBI Taxonomy" id="2966350"/>
    <lineage>
        <taxon>Bacteria</taxon>
        <taxon>Bacillati</taxon>
        <taxon>Actinomycetota</taxon>
        <taxon>Actinomycetes</taxon>
        <taxon>Micrococcales</taxon>
        <taxon>Micrococcaceae</taxon>
        <taxon>Arthrobacter</taxon>
    </lineage>
</organism>
<protein>
    <submittedName>
        <fullName evidence="3">Nicotinamidase</fullName>
    </submittedName>
</protein>
<name>A0ABQ5MRV8_9MICC</name>
<dbReference type="EMBL" id="BRVS01000004">
    <property type="protein sequence ID" value="GLB66703.1"/>
    <property type="molecule type" value="Genomic_DNA"/>
</dbReference>
<keyword evidence="4" id="KW-1185">Reference proteome</keyword>
<dbReference type="SUPFAM" id="SSF52499">
    <property type="entry name" value="Isochorismatase-like hydrolases"/>
    <property type="match status" value="1"/>
</dbReference>
<dbReference type="Pfam" id="PF00857">
    <property type="entry name" value="Isochorismatase"/>
    <property type="match status" value="1"/>
</dbReference>
<gene>
    <name evidence="3" type="ORF">AHIS1636_11420</name>
</gene>
<proteinExistence type="predicted"/>
<dbReference type="CDD" id="cd00431">
    <property type="entry name" value="cysteine_hydrolases"/>
    <property type="match status" value="1"/>
</dbReference>
<comment type="caution">
    <text evidence="3">The sequence shown here is derived from an EMBL/GenBank/DDBJ whole genome shotgun (WGS) entry which is preliminary data.</text>
</comment>
<dbReference type="Proteomes" id="UP001209654">
    <property type="component" value="Unassembled WGS sequence"/>
</dbReference>
<keyword evidence="1" id="KW-0378">Hydrolase</keyword>